<dbReference type="AlphaFoldDB" id="A0A8U8CI03"/>
<dbReference type="Proteomes" id="UP000694382">
    <property type="component" value="Chromosome Z"/>
</dbReference>
<dbReference type="FunFam" id="3.40.50.10810:FF:000019">
    <property type="entry name" value="DNA excision repair protein ERCC-6-like 2 isoform X1"/>
    <property type="match status" value="1"/>
</dbReference>
<keyword evidence="2" id="KW-0378">Hydrolase</keyword>
<dbReference type="GO" id="GO:0005524">
    <property type="term" value="F:ATP binding"/>
    <property type="evidence" value="ECO:0007669"/>
    <property type="project" value="InterPro"/>
</dbReference>
<dbReference type="SUPFAM" id="SSF52540">
    <property type="entry name" value="P-loop containing nucleoside triphosphate hydrolases"/>
    <property type="match status" value="2"/>
</dbReference>
<accession>A0A8U8CI03</accession>
<dbReference type="Gene3D" id="3.40.50.10810">
    <property type="entry name" value="Tandem AAA-ATPase domain"/>
    <property type="match status" value="1"/>
</dbReference>
<evidence type="ECO:0000256" key="5">
    <source>
        <dbReference type="SAM" id="MobiDB-lite"/>
    </source>
</evidence>
<evidence type="ECO:0000256" key="3">
    <source>
        <dbReference type="ARBA" id="ARBA00022806"/>
    </source>
</evidence>
<keyword evidence="3" id="KW-0547">Nucleotide-binding</keyword>
<dbReference type="InterPro" id="IPR038718">
    <property type="entry name" value="SNF2-like_sf"/>
</dbReference>
<dbReference type="Ensembl" id="ENSCPVT00000026748.1">
    <property type="protein sequence ID" value="ENSCPVP00000026463.1"/>
    <property type="gene ID" value="ENSCPVG00000004690.2"/>
</dbReference>
<name>A0A8U8CI03_GEOPR</name>
<dbReference type="InterPro" id="IPR049730">
    <property type="entry name" value="SNF2/RAD54-like_C"/>
</dbReference>
<dbReference type="PANTHER" id="PTHR45629">
    <property type="entry name" value="SNF2/RAD54 FAMILY MEMBER"/>
    <property type="match status" value="1"/>
</dbReference>
<feature type="compositionally biased region" description="Polar residues" evidence="5">
    <location>
        <begin position="938"/>
        <end position="948"/>
    </location>
</feature>
<dbReference type="GO" id="GO:0005634">
    <property type="term" value="C:nucleus"/>
    <property type="evidence" value="ECO:0007669"/>
    <property type="project" value="UniProtKB-SubCell"/>
</dbReference>
<dbReference type="SMART" id="SM00490">
    <property type="entry name" value="HELICc"/>
    <property type="match status" value="1"/>
</dbReference>
<dbReference type="InterPro" id="IPR058052">
    <property type="entry name" value="DEXHc_ERCC6L2"/>
</dbReference>
<keyword evidence="4" id="KW-0539">Nucleus</keyword>
<keyword evidence="7" id="KW-1185">Reference proteome</keyword>
<protein>
    <submittedName>
        <fullName evidence="6">Uncharacterized protein</fullName>
    </submittedName>
</protein>
<keyword evidence="3" id="KW-0067">ATP-binding</keyword>
<dbReference type="SMART" id="SM00487">
    <property type="entry name" value="DEXDc"/>
    <property type="match status" value="1"/>
</dbReference>
<dbReference type="InterPro" id="IPR014001">
    <property type="entry name" value="Helicase_ATP-bd"/>
</dbReference>
<dbReference type="InterPro" id="IPR000330">
    <property type="entry name" value="SNF2_N"/>
</dbReference>
<reference evidence="6" key="2">
    <citation type="submission" date="2025-08" db="UniProtKB">
        <authorList>
            <consortium name="Ensembl"/>
        </authorList>
    </citation>
    <scope>IDENTIFICATION</scope>
</reference>
<dbReference type="CDD" id="cd18793">
    <property type="entry name" value="SF2_C_SNF"/>
    <property type="match status" value="1"/>
</dbReference>
<evidence type="ECO:0000256" key="2">
    <source>
        <dbReference type="ARBA" id="ARBA00022801"/>
    </source>
</evidence>
<reference evidence="6" key="1">
    <citation type="submission" date="2020-02" db="EMBL/GenBank/DDBJ databases">
        <authorList>
            <person name="Enbody D E."/>
            <person name="Pettersson E M."/>
        </authorList>
    </citation>
    <scope>NUCLEOTIDE SEQUENCE [LARGE SCALE GENOMIC DNA]</scope>
</reference>
<proteinExistence type="predicted"/>
<evidence type="ECO:0000313" key="6">
    <source>
        <dbReference type="Ensembl" id="ENSCPVP00000026463.1"/>
    </source>
</evidence>
<sequence>GKLHEGTITSLEKDKNGKSFAVVSFLESEERKILITKLCKVKDSRGPWKSLIFDEGDLEKPYFPDQNLPSPGVAFKLSDNGDFIPYTINRYLRDYQREGAQFLYRHYANKRGCILGDDMGLGKTIQVFFFSKIVKILTSIIEKLLCCSFSGDIVIYICFQTFLIVAPLSVLYNWKDELDTWGYFKVSVLHGSKKDDDMSRIKQGKFEVALTTYEILRLYLDEFNRIEWSAVIVDEAHRIKNPKAQITQTMKSLKCRVRIGLTGTILQNNMKELWCVMDWAVPGLLGSRVHFKKKFSDPVEHGQRHTATKRELATGRKAMVKLARIMSGWFLRRTKALISDQLPKKEDRMVFCSLTEFQRAVYQAVLETDDVTLVLRAGEPCNCNSGRKRKNCCYKVNAHGETIKSLRFSYLMILQKVANHAALLQTDNTSKLQEAHIKRVCSQVFSSFPDFMQLSRDAAFETISDPKYSGKMKVLQQLLNHFRKNKDKVLLFSFSTKLLDVLEQYCMASGLDYRRLDGNTKSEDRVRIVREFNSLQEINLCLVSTMAGGLGLNFVGANVVILFDPTWNPANDLQAIDRAYRIGQHRAVKVFRLISLGTVEEMMYLRQVYKQQLHCAVIGTENARRYFEAVQGSKEHQGELFGIHNLFKLRTHGSCLTKDILEREGRVEAGVMTATTWLKEENRSCSSGKYEQPDCQEDGDPQSIQAQLKREETDFWDDLSDDDILESSVKKSDRRKPCNENVTKGQLSLMQCGFSKLLQREIETTKEGDHNYYSNHSSSDDHTTRKNHGKAVLSPNGSDKQSRHSTEWLGLSGSEEEGDIKNENQSILKQCDIVMETETSSEADDDVIFPTQVQVSQQPGNSRQFGFHSTESNFAMSFEDVRSDIDLKGTSDVSDESDDIELPHNSESRKPRTLSFPKWKKSLPQAKKPYRKGKESDSQNIDEFSSSEDNFPVEKIHARKKSYRSKQSSRIQFGSKMPCPIQDTSVAQMKSSNYAMHSTYTSKTVFEYQEKRMESMDKYLDGVQEVAYIHSNQNVVGSSKAENHLSRWAVHDVFELKQFSQLPANVAVCSLPRIFILGRSNRAN</sequence>
<dbReference type="PROSITE" id="PS00690">
    <property type="entry name" value="DEAH_ATP_HELICASE"/>
    <property type="match status" value="1"/>
</dbReference>
<dbReference type="Pfam" id="PF00271">
    <property type="entry name" value="Helicase_C"/>
    <property type="match status" value="1"/>
</dbReference>
<dbReference type="Pfam" id="PF00176">
    <property type="entry name" value="SNF2-rel_dom"/>
    <property type="match status" value="1"/>
</dbReference>
<dbReference type="Gene3D" id="3.40.50.300">
    <property type="entry name" value="P-loop containing nucleotide triphosphate hydrolases"/>
    <property type="match status" value="1"/>
</dbReference>
<dbReference type="GO" id="GO:0016787">
    <property type="term" value="F:hydrolase activity"/>
    <property type="evidence" value="ECO:0007669"/>
    <property type="project" value="UniProtKB-KW"/>
</dbReference>
<dbReference type="InterPro" id="IPR029256">
    <property type="entry name" value="Heliccase-ass-bd"/>
</dbReference>
<dbReference type="PROSITE" id="PS51194">
    <property type="entry name" value="HELICASE_CTER"/>
    <property type="match status" value="1"/>
</dbReference>
<feature type="region of interest" description="Disordered" evidence="5">
    <location>
        <begin position="767"/>
        <end position="819"/>
    </location>
</feature>
<dbReference type="PROSITE" id="PS51192">
    <property type="entry name" value="HELICASE_ATP_BIND_1"/>
    <property type="match status" value="1"/>
</dbReference>
<dbReference type="InterPro" id="IPR027417">
    <property type="entry name" value="P-loop_NTPase"/>
</dbReference>
<organism evidence="6 7">
    <name type="scientific">Geospiza parvula</name>
    <name type="common">Small tree-finch</name>
    <name type="synonym">Camarhynchus parvulus</name>
    <dbReference type="NCBI Taxonomy" id="87175"/>
    <lineage>
        <taxon>Eukaryota</taxon>
        <taxon>Metazoa</taxon>
        <taxon>Chordata</taxon>
        <taxon>Craniata</taxon>
        <taxon>Vertebrata</taxon>
        <taxon>Euteleostomi</taxon>
        <taxon>Archelosauria</taxon>
        <taxon>Archosauria</taxon>
        <taxon>Dinosauria</taxon>
        <taxon>Saurischia</taxon>
        <taxon>Theropoda</taxon>
        <taxon>Coelurosauria</taxon>
        <taxon>Aves</taxon>
        <taxon>Neognathae</taxon>
        <taxon>Neoaves</taxon>
        <taxon>Telluraves</taxon>
        <taxon>Australaves</taxon>
        <taxon>Passeriformes</taxon>
        <taxon>Thraupidae</taxon>
        <taxon>Camarhynchus</taxon>
    </lineage>
</organism>
<dbReference type="GO" id="GO:0004386">
    <property type="term" value="F:helicase activity"/>
    <property type="evidence" value="ECO:0007669"/>
    <property type="project" value="UniProtKB-KW"/>
</dbReference>
<comment type="subcellular location">
    <subcellularLocation>
        <location evidence="1">Nucleus</location>
    </subcellularLocation>
</comment>
<dbReference type="InterPro" id="IPR050496">
    <property type="entry name" value="SNF2_RAD54_helicase_repair"/>
</dbReference>
<keyword evidence="3" id="KW-0347">Helicase</keyword>
<feature type="region of interest" description="Disordered" evidence="5">
    <location>
        <begin position="683"/>
        <end position="703"/>
    </location>
</feature>
<feature type="region of interest" description="Disordered" evidence="5">
    <location>
        <begin position="889"/>
        <end position="948"/>
    </location>
</feature>
<evidence type="ECO:0000256" key="1">
    <source>
        <dbReference type="ARBA" id="ARBA00004123"/>
    </source>
</evidence>
<dbReference type="CDD" id="cd18005">
    <property type="entry name" value="DEXHc_ERCC6L2"/>
    <property type="match status" value="1"/>
</dbReference>
<dbReference type="PANTHER" id="PTHR45629:SF7">
    <property type="entry name" value="DNA EXCISION REPAIR PROTEIN ERCC-6-RELATED"/>
    <property type="match status" value="1"/>
</dbReference>
<dbReference type="InterPro" id="IPR002464">
    <property type="entry name" value="DNA/RNA_helicase_DEAH_CS"/>
</dbReference>
<evidence type="ECO:0000313" key="7">
    <source>
        <dbReference type="Proteomes" id="UP000694382"/>
    </source>
</evidence>
<evidence type="ECO:0000256" key="4">
    <source>
        <dbReference type="ARBA" id="ARBA00023242"/>
    </source>
</evidence>
<dbReference type="Pfam" id="PF14773">
    <property type="entry name" value="VIGSSK"/>
    <property type="match status" value="1"/>
</dbReference>
<reference evidence="6" key="3">
    <citation type="submission" date="2025-09" db="UniProtKB">
        <authorList>
            <consortium name="Ensembl"/>
        </authorList>
    </citation>
    <scope>IDENTIFICATION</scope>
</reference>
<dbReference type="InterPro" id="IPR001650">
    <property type="entry name" value="Helicase_C-like"/>
</dbReference>
<feature type="compositionally biased region" description="Basic and acidic residues" evidence="5">
    <location>
        <begin position="901"/>
        <end position="910"/>
    </location>
</feature>